<dbReference type="PROSITE" id="PS51257">
    <property type="entry name" value="PROKAR_LIPOPROTEIN"/>
    <property type="match status" value="1"/>
</dbReference>
<evidence type="ECO:0000313" key="3">
    <source>
        <dbReference type="Proteomes" id="UP000184196"/>
    </source>
</evidence>
<keyword evidence="1" id="KW-0732">Signal</keyword>
<dbReference type="AlphaFoldDB" id="A0A1M5D5Y7"/>
<reference evidence="3" key="1">
    <citation type="submission" date="2016-11" db="EMBL/GenBank/DDBJ databases">
        <authorList>
            <person name="Varghese N."/>
            <person name="Submissions S."/>
        </authorList>
    </citation>
    <scope>NUCLEOTIDE SEQUENCE [LARGE SCALE GENOMIC DNA]</scope>
    <source>
        <strain evidence="3">DSM 11792</strain>
    </source>
</reference>
<evidence type="ECO:0008006" key="4">
    <source>
        <dbReference type="Google" id="ProtNLM"/>
    </source>
</evidence>
<dbReference type="EMBL" id="FQUW01000045">
    <property type="protein sequence ID" value="SHF62483.1"/>
    <property type="molecule type" value="Genomic_DNA"/>
</dbReference>
<proteinExistence type="predicted"/>
<feature type="chain" id="PRO_5038619514" description="PrcB C-terminal" evidence="1">
    <location>
        <begin position="20"/>
        <end position="102"/>
    </location>
</feature>
<sequence length="102" mass="11432">MLRNIFMFLFVCFFVTLTACSRVDDKVNNNQVPDISGERFERFKVIYEHPETKNLGGFTVLRDTVTGQEYLVITGLNGAPAVIPLKENSPSSDQAAITVPDY</sequence>
<gene>
    <name evidence="2" type="ORF">SAMN02745218_02731</name>
</gene>
<name>A0A1M5D5Y7_9FIRM</name>
<dbReference type="Proteomes" id="UP000184196">
    <property type="component" value="Unassembled WGS sequence"/>
</dbReference>
<feature type="signal peptide" evidence="1">
    <location>
        <begin position="1"/>
        <end position="19"/>
    </location>
</feature>
<evidence type="ECO:0000313" key="2">
    <source>
        <dbReference type="EMBL" id="SHF62483.1"/>
    </source>
</evidence>
<keyword evidence="3" id="KW-1185">Reference proteome</keyword>
<accession>A0A1M5D5Y7</accession>
<evidence type="ECO:0000256" key="1">
    <source>
        <dbReference type="SAM" id="SignalP"/>
    </source>
</evidence>
<dbReference type="OrthoDB" id="1807882at2"/>
<organism evidence="2 3">
    <name type="scientific">Desulfofundulus australicus DSM 11792</name>
    <dbReference type="NCBI Taxonomy" id="1121425"/>
    <lineage>
        <taxon>Bacteria</taxon>
        <taxon>Bacillati</taxon>
        <taxon>Bacillota</taxon>
        <taxon>Clostridia</taxon>
        <taxon>Eubacteriales</taxon>
        <taxon>Peptococcaceae</taxon>
        <taxon>Desulfofundulus</taxon>
    </lineage>
</organism>
<dbReference type="RefSeq" id="WP_073167221.1">
    <property type="nucleotide sequence ID" value="NZ_FQUW01000045.1"/>
</dbReference>
<protein>
    <recommendedName>
        <fullName evidence="4">PrcB C-terminal</fullName>
    </recommendedName>
</protein>